<feature type="domain" description="Enoyl reductase (ER)" evidence="2">
    <location>
        <begin position="8"/>
        <end position="358"/>
    </location>
</feature>
<gene>
    <name evidence="3" type="ORF">PoMZ_02285</name>
</gene>
<dbReference type="CDD" id="cd05289">
    <property type="entry name" value="MDR_like_2"/>
    <property type="match status" value="1"/>
</dbReference>
<dbReference type="InterPro" id="IPR020843">
    <property type="entry name" value="ER"/>
</dbReference>
<dbReference type="Gene3D" id="3.40.50.720">
    <property type="entry name" value="NAD(P)-binding Rossmann-like Domain"/>
    <property type="match status" value="1"/>
</dbReference>
<dbReference type="PANTHER" id="PTHR44573:SF1">
    <property type="entry name" value="NADPH-DEPENDENT ALKENAL_ONE OXIDOREDUCTASE, CHLOROPLASTIC"/>
    <property type="match status" value="1"/>
</dbReference>
<proteinExistence type="predicted"/>
<evidence type="ECO:0000259" key="2">
    <source>
        <dbReference type="SMART" id="SM00829"/>
    </source>
</evidence>
<sequence>MASLTTPGRMKALVAPKYCKPKDYTISDVPTPEITRPDDVLIRVYAAGTTVGETILAKGNFSVLVDSSFPMIMGLEGSGVVVAVGRDVKRFKAGDEVMGGSWTRPMFPMKYEKWMAEYTVTAESLLLPKPPHMSFEECAGILGSAVTAYQSFRRGFELMVQKSFEGKTVFVPAALSATGSIAVQMAKNVYGAARVISTVSTPKVSLVEKHLPGVVDQVLDYQKQDVVKEVGQEQVDFVYNTQWHNSQPFQMLKRQTGVMVSIAAGPTVEQLRLVMGQKTVPFWVVWVVTMLQWWYDWKLRGTNIKRDFISGHPGNRQDLEACGELIAAGKIKPVSNIVGFDDLDGIKDGFTKVFEGKGGFGSFVVKIR</sequence>
<accession>A0A4P7N7Z8</accession>
<evidence type="ECO:0000313" key="3">
    <source>
        <dbReference type="EMBL" id="QBZ57361.1"/>
    </source>
</evidence>
<evidence type="ECO:0000256" key="1">
    <source>
        <dbReference type="ARBA" id="ARBA00023002"/>
    </source>
</evidence>
<dbReference type="InterPro" id="IPR011032">
    <property type="entry name" value="GroES-like_sf"/>
</dbReference>
<dbReference type="Pfam" id="PF08240">
    <property type="entry name" value="ADH_N"/>
    <property type="match status" value="1"/>
</dbReference>
<dbReference type="Gene3D" id="3.90.180.10">
    <property type="entry name" value="Medium-chain alcohol dehydrogenases, catalytic domain"/>
    <property type="match status" value="1"/>
</dbReference>
<dbReference type="SUPFAM" id="SSF51735">
    <property type="entry name" value="NAD(P)-binding Rossmann-fold domains"/>
    <property type="match status" value="1"/>
</dbReference>
<dbReference type="InterPro" id="IPR036291">
    <property type="entry name" value="NAD(P)-bd_dom_sf"/>
</dbReference>
<dbReference type="SMART" id="SM00829">
    <property type="entry name" value="PKS_ER"/>
    <property type="match status" value="1"/>
</dbReference>
<dbReference type="InterPro" id="IPR044626">
    <property type="entry name" value="AOR-like"/>
</dbReference>
<dbReference type="AlphaFoldDB" id="A0A4P7N7Z8"/>
<dbReference type="InterPro" id="IPR013154">
    <property type="entry name" value="ADH-like_N"/>
</dbReference>
<protein>
    <recommendedName>
        <fullName evidence="2">Enoyl reductase (ER) domain-containing protein</fullName>
    </recommendedName>
</protein>
<reference evidence="3 4" key="1">
    <citation type="journal article" date="2019" name="Mol. Biol. Evol.">
        <title>Blast fungal genomes show frequent chromosomal changes, gene gains and losses, and effector gene turnover.</title>
        <authorList>
            <person name="Gomez Luciano L.B."/>
            <person name="Jason Tsai I."/>
            <person name="Chuma I."/>
            <person name="Tosa Y."/>
            <person name="Chen Y.H."/>
            <person name="Li J.Y."/>
            <person name="Li M.Y."/>
            <person name="Jade Lu M.Y."/>
            <person name="Nakayashiki H."/>
            <person name="Li W.H."/>
        </authorList>
    </citation>
    <scope>NUCLEOTIDE SEQUENCE [LARGE SCALE GENOMIC DNA]</scope>
    <source>
        <strain evidence="3">MZ5-1-6</strain>
    </source>
</reference>
<name>A0A4P7N7Z8_PYROR</name>
<dbReference type="Pfam" id="PF13602">
    <property type="entry name" value="ADH_zinc_N_2"/>
    <property type="match status" value="1"/>
</dbReference>
<dbReference type="GO" id="GO:0016628">
    <property type="term" value="F:oxidoreductase activity, acting on the CH-CH group of donors, NAD or NADP as acceptor"/>
    <property type="evidence" value="ECO:0007669"/>
    <property type="project" value="InterPro"/>
</dbReference>
<dbReference type="Proteomes" id="UP000294847">
    <property type="component" value="Chromosome 2"/>
</dbReference>
<dbReference type="EMBL" id="CP034205">
    <property type="protein sequence ID" value="QBZ57361.1"/>
    <property type="molecule type" value="Genomic_DNA"/>
</dbReference>
<dbReference type="SUPFAM" id="SSF50129">
    <property type="entry name" value="GroES-like"/>
    <property type="match status" value="1"/>
</dbReference>
<evidence type="ECO:0000313" key="4">
    <source>
        <dbReference type="Proteomes" id="UP000294847"/>
    </source>
</evidence>
<keyword evidence="1" id="KW-0560">Oxidoreductase</keyword>
<dbReference type="PANTHER" id="PTHR44573">
    <property type="entry name" value="NADPH-DEPENDENT ALKENAL/ONE OXIDOREDUCTASE, CHLOROPLASTIC"/>
    <property type="match status" value="1"/>
</dbReference>
<organism evidence="3 4">
    <name type="scientific">Pyricularia oryzae</name>
    <name type="common">Rice blast fungus</name>
    <name type="synonym">Magnaporthe oryzae</name>
    <dbReference type="NCBI Taxonomy" id="318829"/>
    <lineage>
        <taxon>Eukaryota</taxon>
        <taxon>Fungi</taxon>
        <taxon>Dikarya</taxon>
        <taxon>Ascomycota</taxon>
        <taxon>Pezizomycotina</taxon>
        <taxon>Sordariomycetes</taxon>
        <taxon>Sordariomycetidae</taxon>
        <taxon>Magnaporthales</taxon>
        <taxon>Pyriculariaceae</taxon>
        <taxon>Pyricularia</taxon>
    </lineage>
</organism>